<evidence type="ECO:0000313" key="3">
    <source>
        <dbReference type="EMBL" id="TKW31308.1"/>
    </source>
</evidence>
<dbReference type="Proteomes" id="UP000298652">
    <property type="component" value="Chromosome 2"/>
</dbReference>
<dbReference type="OMA" id="IRITICH"/>
<evidence type="ECO:0000313" key="4">
    <source>
        <dbReference type="Proteomes" id="UP000298652"/>
    </source>
</evidence>
<feature type="domain" description="F-box" evidence="2">
    <location>
        <begin position="31"/>
        <end position="62"/>
    </location>
</feature>
<accession>A0A4U6VNJ7</accession>
<protein>
    <recommendedName>
        <fullName evidence="2">F-box domain-containing protein</fullName>
    </recommendedName>
</protein>
<evidence type="ECO:0000259" key="2">
    <source>
        <dbReference type="Pfam" id="PF00646"/>
    </source>
</evidence>
<dbReference type="Pfam" id="PF00646">
    <property type="entry name" value="F-box"/>
    <property type="match status" value="1"/>
</dbReference>
<name>A0A4U6VNJ7_SETVI</name>
<organism evidence="3 4">
    <name type="scientific">Setaria viridis</name>
    <name type="common">Green bristlegrass</name>
    <name type="synonym">Setaria italica subsp. viridis</name>
    <dbReference type="NCBI Taxonomy" id="4556"/>
    <lineage>
        <taxon>Eukaryota</taxon>
        <taxon>Viridiplantae</taxon>
        <taxon>Streptophyta</taxon>
        <taxon>Embryophyta</taxon>
        <taxon>Tracheophyta</taxon>
        <taxon>Spermatophyta</taxon>
        <taxon>Magnoliopsida</taxon>
        <taxon>Liliopsida</taxon>
        <taxon>Poales</taxon>
        <taxon>Poaceae</taxon>
        <taxon>PACMAD clade</taxon>
        <taxon>Panicoideae</taxon>
        <taxon>Panicodae</taxon>
        <taxon>Paniceae</taxon>
        <taxon>Cenchrinae</taxon>
        <taxon>Setaria</taxon>
    </lineage>
</organism>
<dbReference type="PANTHER" id="PTHR32212">
    <property type="entry name" value="CYCLIN-LIKE F-BOX"/>
    <property type="match status" value="1"/>
</dbReference>
<dbReference type="InterPro" id="IPR036047">
    <property type="entry name" value="F-box-like_dom_sf"/>
</dbReference>
<dbReference type="AlphaFoldDB" id="A0A4U6VNJ7"/>
<dbReference type="Gramene" id="TKW31308">
    <property type="protein sequence ID" value="TKW31308"/>
    <property type="gene ID" value="SEVIR_2G096900v2"/>
</dbReference>
<dbReference type="SUPFAM" id="SSF81383">
    <property type="entry name" value="F-box domain"/>
    <property type="match status" value="1"/>
</dbReference>
<reference evidence="3" key="1">
    <citation type="submission" date="2019-03" db="EMBL/GenBank/DDBJ databases">
        <title>WGS assembly of Setaria viridis.</title>
        <authorList>
            <person name="Huang P."/>
            <person name="Jenkins J."/>
            <person name="Grimwood J."/>
            <person name="Barry K."/>
            <person name="Healey A."/>
            <person name="Mamidi S."/>
            <person name="Sreedasyam A."/>
            <person name="Shu S."/>
            <person name="Feldman M."/>
            <person name="Wu J."/>
            <person name="Yu Y."/>
            <person name="Chen C."/>
            <person name="Johnson J."/>
            <person name="Rokhsar D."/>
            <person name="Baxter I."/>
            <person name="Schmutz J."/>
            <person name="Brutnell T."/>
            <person name="Kellogg E."/>
        </authorList>
    </citation>
    <scope>NUCLEOTIDE SEQUENCE [LARGE SCALE GENOMIC DNA]</scope>
</reference>
<proteinExistence type="predicted"/>
<sequence length="375" mass="41341">MGRCRRSNCNCKKARTDAGDGSGSSGDRITALPLELRVRIVSLLPYWQIVQLSVLSRPWRHIHHHTPDVKINLYDFLADGDSGSILAARFALARRAEDTSASSVDTLRLAFAVGDLRMRRHADRIVALADARDIRIHGGGPVRDAAWTLDLPPLARDLEALARNHVAHAITGPGAAALRKLCLQNVVIHEWPPHLPSLRSLDLDAVTVEAPFAPGTWCPRLEELDTSSPPRSSTPAPPGRSPPSFGEITVDAPELVELDVDCCASGSTVDYKSFKLRAPRLHLLCRRNPFAERGPGSVKVGVIQLRSVYTREMKDYQEQMMRMLEGLLPDLPRESIAGVARPYMTLEECDDSDDDEDEPKDKRLTCDITALMSGI</sequence>
<dbReference type="PANTHER" id="PTHR32212:SF459">
    <property type="entry name" value="F-BOX DOMAIN-CONTAINING PROTEIN"/>
    <property type="match status" value="1"/>
</dbReference>
<evidence type="ECO:0000256" key="1">
    <source>
        <dbReference type="SAM" id="MobiDB-lite"/>
    </source>
</evidence>
<gene>
    <name evidence="3" type="ORF">SEVIR_2G096900v2</name>
</gene>
<feature type="region of interest" description="Disordered" evidence="1">
    <location>
        <begin position="219"/>
        <end position="247"/>
    </location>
</feature>
<dbReference type="EMBL" id="CM016553">
    <property type="protein sequence ID" value="TKW31308.1"/>
    <property type="molecule type" value="Genomic_DNA"/>
</dbReference>
<keyword evidence="4" id="KW-1185">Reference proteome</keyword>
<dbReference type="InterPro" id="IPR001810">
    <property type="entry name" value="F-box_dom"/>
</dbReference>